<name>A0A6J4V414_9BACT</name>
<reference evidence="2" key="1">
    <citation type="submission" date="2020-02" db="EMBL/GenBank/DDBJ databases">
        <authorList>
            <person name="Meier V. D."/>
        </authorList>
    </citation>
    <scope>NUCLEOTIDE SEQUENCE</scope>
    <source>
        <strain evidence="2">AVDCRST_MAG59</strain>
    </source>
</reference>
<gene>
    <name evidence="2" type="ORF">AVDCRST_MAG59-3294</name>
</gene>
<dbReference type="AlphaFoldDB" id="A0A6J4V414"/>
<accession>A0A6J4V414</accession>
<proteinExistence type="predicted"/>
<sequence>MGTRVARVTATQTHAGVLARSRTVGPGRPLGAAALDGTPRVSPNPGAKHLAPETAAAASLRRLLAESERDPSPPLSGPFSLICRVPTGGCTAGPGHRWPG</sequence>
<evidence type="ECO:0000256" key="1">
    <source>
        <dbReference type="SAM" id="MobiDB-lite"/>
    </source>
</evidence>
<organism evidence="2">
    <name type="scientific">uncultured Thermomicrobiales bacterium</name>
    <dbReference type="NCBI Taxonomy" id="1645740"/>
    <lineage>
        <taxon>Bacteria</taxon>
        <taxon>Pseudomonadati</taxon>
        <taxon>Thermomicrobiota</taxon>
        <taxon>Thermomicrobia</taxon>
        <taxon>Thermomicrobiales</taxon>
        <taxon>environmental samples</taxon>
    </lineage>
</organism>
<protein>
    <submittedName>
        <fullName evidence="2">Uncharacterized protein</fullName>
    </submittedName>
</protein>
<evidence type="ECO:0000313" key="2">
    <source>
        <dbReference type="EMBL" id="CAA9568868.1"/>
    </source>
</evidence>
<dbReference type="EMBL" id="CADCWF010000229">
    <property type="protein sequence ID" value="CAA9568868.1"/>
    <property type="molecule type" value="Genomic_DNA"/>
</dbReference>
<feature type="region of interest" description="Disordered" evidence="1">
    <location>
        <begin position="22"/>
        <end position="50"/>
    </location>
</feature>